<evidence type="ECO:0000313" key="5">
    <source>
        <dbReference type="EMBL" id="MBB3057273.1"/>
    </source>
</evidence>
<dbReference type="RefSeq" id="WP_096350218.1">
    <property type="nucleotide sequence ID" value="NZ_AP017313.1"/>
</dbReference>
<dbReference type="Gene3D" id="2.130.10.10">
    <property type="entry name" value="YVTN repeat-like/Quinoprotein amine dehydrogenase"/>
    <property type="match status" value="1"/>
</dbReference>
<keyword evidence="2" id="KW-0604">Photosystem II</keyword>
<organism evidence="5 6">
    <name type="scientific">Mucilaginibacter gotjawali</name>
    <dbReference type="NCBI Taxonomy" id="1550579"/>
    <lineage>
        <taxon>Bacteria</taxon>
        <taxon>Pseudomonadati</taxon>
        <taxon>Bacteroidota</taxon>
        <taxon>Sphingobacteriia</taxon>
        <taxon>Sphingobacteriales</taxon>
        <taxon>Sphingobacteriaceae</taxon>
        <taxon>Mucilaginibacter</taxon>
    </lineage>
</organism>
<protein>
    <submittedName>
        <fullName evidence="5">Photosystem II stability/assembly factor-like uncharacterized protein</fullName>
    </submittedName>
</protein>
<dbReference type="PANTHER" id="PTHR47199:SF2">
    <property type="entry name" value="PHOTOSYSTEM II STABILITY_ASSEMBLY FACTOR HCF136, CHLOROPLASTIC"/>
    <property type="match status" value="1"/>
</dbReference>
<dbReference type="OrthoDB" id="9813892at2"/>
<gene>
    <name evidence="5" type="ORF">FHS11_003703</name>
</gene>
<accession>A0A839SIZ4</accession>
<proteinExistence type="predicted"/>
<dbReference type="InterPro" id="IPR015943">
    <property type="entry name" value="WD40/YVTN_repeat-like_dom_sf"/>
</dbReference>
<evidence type="ECO:0000256" key="3">
    <source>
        <dbReference type="SAM" id="SignalP"/>
    </source>
</evidence>
<dbReference type="Pfam" id="PF14870">
    <property type="entry name" value="PSII_BNR"/>
    <property type="match status" value="1"/>
</dbReference>
<dbReference type="InterPro" id="IPR028203">
    <property type="entry name" value="PSII_CF48-like_dom"/>
</dbReference>
<dbReference type="Proteomes" id="UP000539265">
    <property type="component" value="Unassembled WGS sequence"/>
</dbReference>
<dbReference type="AlphaFoldDB" id="A0A839SIZ4"/>
<evidence type="ECO:0000256" key="1">
    <source>
        <dbReference type="ARBA" id="ARBA00022531"/>
    </source>
</evidence>
<reference evidence="5" key="1">
    <citation type="submission" date="2020-08" db="EMBL/GenBank/DDBJ databases">
        <title>Genomic Encyclopedia of Type Strains, Phase III (KMG-III): the genomes of soil and plant-associated and newly described type strains.</title>
        <authorList>
            <person name="Whitman W."/>
        </authorList>
    </citation>
    <scope>NUCLEOTIDE SEQUENCE [LARGE SCALE GENOMIC DNA]</scope>
    <source>
        <strain evidence="5">CECT 8628</strain>
    </source>
</reference>
<dbReference type="PANTHER" id="PTHR47199">
    <property type="entry name" value="PHOTOSYSTEM II STABILITY/ASSEMBLY FACTOR HCF136, CHLOROPLASTIC"/>
    <property type="match status" value="1"/>
</dbReference>
<dbReference type="GO" id="GO:0015979">
    <property type="term" value="P:photosynthesis"/>
    <property type="evidence" value="ECO:0007669"/>
    <property type="project" value="UniProtKB-KW"/>
</dbReference>
<keyword evidence="6" id="KW-1185">Reference proteome</keyword>
<evidence type="ECO:0000259" key="4">
    <source>
        <dbReference type="Pfam" id="PF14870"/>
    </source>
</evidence>
<keyword evidence="3" id="KW-0732">Signal</keyword>
<name>A0A839SIZ4_9SPHI</name>
<evidence type="ECO:0000256" key="2">
    <source>
        <dbReference type="ARBA" id="ARBA00023276"/>
    </source>
</evidence>
<feature type="chain" id="PRO_5032622441" evidence="3">
    <location>
        <begin position="24"/>
        <end position="343"/>
    </location>
</feature>
<dbReference type="GO" id="GO:0009523">
    <property type="term" value="C:photosystem II"/>
    <property type="evidence" value="ECO:0007669"/>
    <property type="project" value="UniProtKB-KW"/>
</dbReference>
<feature type="domain" description="Photosynthesis system II assembly factor Ycf48/Hcf136-like" evidence="4">
    <location>
        <begin position="40"/>
        <end position="113"/>
    </location>
</feature>
<evidence type="ECO:0000313" key="6">
    <source>
        <dbReference type="Proteomes" id="UP000539265"/>
    </source>
</evidence>
<dbReference type="SUPFAM" id="SSF110296">
    <property type="entry name" value="Oligoxyloglucan reducing end-specific cellobiohydrolase"/>
    <property type="match status" value="1"/>
</dbReference>
<feature type="signal peptide" evidence="3">
    <location>
        <begin position="1"/>
        <end position="23"/>
    </location>
</feature>
<comment type="caution">
    <text evidence="5">The sequence shown here is derived from an EMBL/GenBank/DDBJ whole genome shotgun (WGS) entry which is preliminary data.</text>
</comment>
<keyword evidence="1" id="KW-0602">Photosynthesis</keyword>
<dbReference type="EMBL" id="JACHWX010000012">
    <property type="protein sequence ID" value="MBB3057273.1"/>
    <property type="molecule type" value="Genomic_DNA"/>
</dbReference>
<sequence>MMKNFFKYAVVAGCLLFNLGVNAQSITLLQQGNATSIRGLSVVDDHVAWISGSKGTVAKTTDGGKTWDWQQVKSFEKADFRDIEAFSDKEAVIMSSGTPALILKTTDGGASWKVKYSNADTAYFFDAMDFADKKHGYVLGDPINNKFVLMETKDGGETWSPFKYLPDALPGEAAFAASGTCLRVDSTNEIDIVTGGQRSRHLILIDDKIAPGKWVKIDLELLHGKASQGAFSVANGDGTVIVGGDYQKDGLSTSVAEYWYPIDEHSGAYSLANKPPSGFQSCVEYISERTFLSTGTPGSNITTDGGKTWAKIDDTSFNVCRKAKHGKLVLLAGNGGKIGIFKP</sequence>